<dbReference type="PANTHER" id="PTHR30579:SF8">
    <property type="entry name" value="HTH-TYPE TRANSCRIPTIONAL REGULATOR HDFR"/>
    <property type="match status" value="1"/>
</dbReference>
<name>A0A6N1VDZ1_9HYPH</name>
<dbReference type="Pfam" id="PF00126">
    <property type="entry name" value="HTH_1"/>
    <property type="match status" value="1"/>
</dbReference>
<proteinExistence type="inferred from homology"/>
<dbReference type="EMBL" id="CP054836">
    <property type="protein sequence ID" value="QKV17257.1"/>
    <property type="molecule type" value="Genomic_DNA"/>
</dbReference>
<dbReference type="InterPro" id="IPR005119">
    <property type="entry name" value="LysR_subst-bd"/>
</dbReference>
<dbReference type="InterPro" id="IPR000847">
    <property type="entry name" value="LysR_HTH_N"/>
</dbReference>
<keyword evidence="3" id="KW-0238">DNA-binding</keyword>
<keyword evidence="2" id="KW-0805">Transcription regulation</keyword>
<evidence type="ECO:0000256" key="4">
    <source>
        <dbReference type="ARBA" id="ARBA00023163"/>
    </source>
</evidence>
<protein>
    <submittedName>
        <fullName evidence="6">LysR family transcriptional regulator</fullName>
    </submittedName>
</protein>
<dbReference type="GO" id="GO:0003677">
    <property type="term" value="F:DNA binding"/>
    <property type="evidence" value="ECO:0007669"/>
    <property type="project" value="UniProtKB-KW"/>
</dbReference>
<dbReference type="AlphaFoldDB" id="A0A6N1VDZ1"/>
<gene>
    <name evidence="6" type="ORF">HTY61_01650</name>
</gene>
<dbReference type="Proteomes" id="UP000509367">
    <property type="component" value="Chromosome"/>
</dbReference>
<evidence type="ECO:0000256" key="3">
    <source>
        <dbReference type="ARBA" id="ARBA00023125"/>
    </source>
</evidence>
<evidence type="ECO:0000256" key="2">
    <source>
        <dbReference type="ARBA" id="ARBA00023015"/>
    </source>
</evidence>
<organism evidence="6 7">
    <name type="scientific">Oricola thermophila</name>
    <dbReference type="NCBI Taxonomy" id="2742145"/>
    <lineage>
        <taxon>Bacteria</taxon>
        <taxon>Pseudomonadati</taxon>
        <taxon>Pseudomonadota</taxon>
        <taxon>Alphaproteobacteria</taxon>
        <taxon>Hyphomicrobiales</taxon>
        <taxon>Ahrensiaceae</taxon>
        <taxon>Oricola</taxon>
    </lineage>
</organism>
<dbReference type="FunFam" id="1.10.10.10:FF:000001">
    <property type="entry name" value="LysR family transcriptional regulator"/>
    <property type="match status" value="1"/>
</dbReference>
<dbReference type="PANTHER" id="PTHR30579">
    <property type="entry name" value="TRANSCRIPTIONAL REGULATOR"/>
    <property type="match status" value="1"/>
</dbReference>
<reference evidence="6 7" key="1">
    <citation type="submission" date="2020-06" db="EMBL/GenBank/DDBJ databases">
        <title>Oricola thermophila sp. nov. isolated from a tidal sediments.</title>
        <authorList>
            <person name="Kwon K.K."/>
            <person name="Yang S.-H."/>
            <person name="Park M.-J."/>
        </authorList>
    </citation>
    <scope>NUCLEOTIDE SEQUENCE [LARGE SCALE GENOMIC DNA]</scope>
    <source>
        <strain evidence="6 7">MEBiC13590</strain>
    </source>
</reference>
<dbReference type="Pfam" id="PF03466">
    <property type="entry name" value="LysR_substrate"/>
    <property type="match status" value="1"/>
</dbReference>
<dbReference type="InterPro" id="IPR050176">
    <property type="entry name" value="LTTR"/>
</dbReference>
<evidence type="ECO:0000313" key="7">
    <source>
        <dbReference type="Proteomes" id="UP000509367"/>
    </source>
</evidence>
<keyword evidence="7" id="KW-1185">Reference proteome</keyword>
<feature type="domain" description="HTH lysR-type" evidence="5">
    <location>
        <begin position="1"/>
        <end position="58"/>
    </location>
</feature>
<dbReference type="RefSeq" id="WP_175275153.1">
    <property type="nucleotide sequence ID" value="NZ_CP054836.1"/>
</dbReference>
<dbReference type="SUPFAM" id="SSF53850">
    <property type="entry name" value="Periplasmic binding protein-like II"/>
    <property type="match status" value="1"/>
</dbReference>
<evidence type="ECO:0000259" key="5">
    <source>
        <dbReference type="PROSITE" id="PS50931"/>
    </source>
</evidence>
<dbReference type="GO" id="GO:0003700">
    <property type="term" value="F:DNA-binding transcription factor activity"/>
    <property type="evidence" value="ECO:0007669"/>
    <property type="project" value="InterPro"/>
</dbReference>
<dbReference type="Gene3D" id="1.10.10.10">
    <property type="entry name" value="Winged helix-like DNA-binding domain superfamily/Winged helix DNA-binding domain"/>
    <property type="match status" value="1"/>
</dbReference>
<dbReference type="InterPro" id="IPR036390">
    <property type="entry name" value="WH_DNA-bd_sf"/>
</dbReference>
<evidence type="ECO:0000313" key="6">
    <source>
        <dbReference type="EMBL" id="QKV17257.1"/>
    </source>
</evidence>
<dbReference type="PRINTS" id="PR00039">
    <property type="entry name" value="HTHLYSR"/>
</dbReference>
<accession>A0A6N1VDZ1</accession>
<dbReference type="KEGG" id="orm:HTY61_01650"/>
<dbReference type="PROSITE" id="PS50931">
    <property type="entry name" value="HTH_LYSR"/>
    <property type="match status" value="1"/>
</dbReference>
<keyword evidence="4" id="KW-0804">Transcription</keyword>
<comment type="similarity">
    <text evidence="1">Belongs to the LysR transcriptional regulatory family.</text>
</comment>
<dbReference type="InterPro" id="IPR036388">
    <property type="entry name" value="WH-like_DNA-bd_sf"/>
</dbReference>
<dbReference type="SUPFAM" id="SSF46785">
    <property type="entry name" value="Winged helix' DNA-binding domain"/>
    <property type="match status" value="1"/>
</dbReference>
<evidence type="ECO:0000256" key="1">
    <source>
        <dbReference type="ARBA" id="ARBA00009437"/>
    </source>
</evidence>
<dbReference type="CDD" id="cd05466">
    <property type="entry name" value="PBP2_LTTR_substrate"/>
    <property type="match status" value="1"/>
</dbReference>
<dbReference type="Gene3D" id="3.40.190.290">
    <property type="match status" value="1"/>
</dbReference>
<sequence length="278" mass="30847">MNIEHARTFLAVADTGSFVAAAERLHVTQSTVSARISALEKTLGAQLFVRNRSGAVLTNSGGRFLKHAGQLVRTMERARQDIGLPKKFRSRVVIGGRMGLWDGVMVDWFASLSTEYPSVSFRAEIGFEPDLMQGLVEGRIDIGVMYTPQRRPNLVMRPLLDERLVMVTSEADRSLRPEAYVHVDWGAEFDNQFNASFPEFPGPAVTVNIGWLGLQLLARNGGCGYFPRRLVEAQLSDRSLFVVPGTPEFELPAWVVVREDRNASLVDPMVESLTRAVA</sequence>